<dbReference type="PANTHER" id="PTHR33365">
    <property type="entry name" value="YALI0B05434P"/>
    <property type="match status" value="1"/>
</dbReference>
<evidence type="ECO:0008006" key="6">
    <source>
        <dbReference type="Google" id="ProtNLM"/>
    </source>
</evidence>
<evidence type="ECO:0000256" key="2">
    <source>
        <dbReference type="ARBA" id="ARBA00035112"/>
    </source>
</evidence>
<name>A0A9P7ESB2_9AGAM</name>
<proteinExistence type="inferred from homology"/>
<evidence type="ECO:0000256" key="1">
    <source>
        <dbReference type="ARBA" id="ARBA00004685"/>
    </source>
</evidence>
<evidence type="ECO:0000256" key="3">
    <source>
        <dbReference type="SAM" id="MobiDB-lite"/>
    </source>
</evidence>
<dbReference type="AlphaFoldDB" id="A0A9P7ESB2"/>
<evidence type="ECO:0000313" key="5">
    <source>
        <dbReference type="Proteomes" id="UP000823399"/>
    </source>
</evidence>
<comment type="pathway">
    <text evidence="1">Mycotoxin biosynthesis.</text>
</comment>
<dbReference type="Proteomes" id="UP000823399">
    <property type="component" value="Unassembled WGS sequence"/>
</dbReference>
<keyword evidence="5" id="KW-1185">Reference proteome</keyword>
<comment type="caution">
    <text evidence="4">The sequence shown here is derived from an EMBL/GenBank/DDBJ whole genome shotgun (WGS) entry which is preliminary data.</text>
</comment>
<feature type="compositionally biased region" description="Polar residues" evidence="3">
    <location>
        <begin position="20"/>
        <end position="38"/>
    </location>
</feature>
<dbReference type="Pfam" id="PF11807">
    <property type="entry name" value="UstYa"/>
    <property type="match status" value="1"/>
</dbReference>
<dbReference type="GO" id="GO:0043386">
    <property type="term" value="P:mycotoxin biosynthetic process"/>
    <property type="evidence" value="ECO:0007669"/>
    <property type="project" value="InterPro"/>
</dbReference>
<evidence type="ECO:0000313" key="4">
    <source>
        <dbReference type="EMBL" id="KAG2088155.1"/>
    </source>
</evidence>
<dbReference type="PANTHER" id="PTHR33365:SF4">
    <property type="entry name" value="CYCLOCHLOROTINE BIOSYNTHESIS PROTEIN O"/>
    <property type="match status" value="1"/>
</dbReference>
<dbReference type="EMBL" id="JABBWM010000124">
    <property type="protein sequence ID" value="KAG2088155.1"/>
    <property type="molecule type" value="Genomic_DNA"/>
</dbReference>
<accession>A0A9P7ESB2</accession>
<dbReference type="InterPro" id="IPR021765">
    <property type="entry name" value="UstYa-like"/>
</dbReference>
<dbReference type="RefSeq" id="XP_041285464.1">
    <property type="nucleotide sequence ID" value="XM_041430367.1"/>
</dbReference>
<reference evidence="4" key="1">
    <citation type="journal article" date="2020" name="New Phytol.">
        <title>Comparative genomics reveals dynamic genome evolution in host specialist ectomycorrhizal fungi.</title>
        <authorList>
            <person name="Lofgren L.A."/>
            <person name="Nguyen N.H."/>
            <person name="Vilgalys R."/>
            <person name="Ruytinx J."/>
            <person name="Liao H.L."/>
            <person name="Branco S."/>
            <person name="Kuo A."/>
            <person name="LaButti K."/>
            <person name="Lipzen A."/>
            <person name="Andreopoulos W."/>
            <person name="Pangilinan J."/>
            <person name="Riley R."/>
            <person name="Hundley H."/>
            <person name="Na H."/>
            <person name="Barry K."/>
            <person name="Grigoriev I.V."/>
            <person name="Stajich J.E."/>
            <person name="Kennedy P.G."/>
        </authorList>
    </citation>
    <scope>NUCLEOTIDE SEQUENCE</scope>
    <source>
        <strain evidence="4">FC423</strain>
    </source>
</reference>
<dbReference type="OrthoDB" id="3687641at2759"/>
<dbReference type="GeneID" id="64692626"/>
<protein>
    <recommendedName>
        <fullName evidence="6">Tat pathway signal sequence</fullName>
    </recommendedName>
</protein>
<sequence length="293" mass="33237">MTYSICSLSAMIQKDCTRSLAPTQTSRDSPSTVTASGINRNGIDDDNTKLLDSGITISLPPKSRFLRLWPWLSHGVLMSITLWFFIQWARSPSIDDVVLYSPANEAIESIGIIKFNGSFNAPSIYRGTPSPELDATWDRISLDVRPLRMTHEQLLRMGEKPSPSMARYPDEYGGGYVATVEVIHQLHCLDMLRKASWGNESFQHGGIHKHDTSRTHLDHCIEMLRQFTMCSGDVTMITHDWIEGRTTPFADFNVPHKCRNFEKILDWVDEHRVWIPKGKLVRLEGNVDLPSLP</sequence>
<gene>
    <name evidence="4" type="ORF">F5147DRAFT_54872</name>
</gene>
<comment type="similarity">
    <text evidence="2">Belongs to the ustYa family.</text>
</comment>
<feature type="region of interest" description="Disordered" evidence="3">
    <location>
        <begin position="19"/>
        <end position="38"/>
    </location>
</feature>
<organism evidence="4 5">
    <name type="scientific">Suillus discolor</name>
    <dbReference type="NCBI Taxonomy" id="1912936"/>
    <lineage>
        <taxon>Eukaryota</taxon>
        <taxon>Fungi</taxon>
        <taxon>Dikarya</taxon>
        <taxon>Basidiomycota</taxon>
        <taxon>Agaricomycotina</taxon>
        <taxon>Agaricomycetes</taxon>
        <taxon>Agaricomycetidae</taxon>
        <taxon>Boletales</taxon>
        <taxon>Suillineae</taxon>
        <taxon>Suillaceae</taxon>
        <taxon>Suillus</taxon>
    </lineage>
</organism>